<feature type="domain" description="Luciferase-like" evidence="5">
    <location>
        <begin position="12"/>
        <end position="216"/>
    </location>
</feature>
<evidence type="ECO:0000313" key="6">
    <source>
        <dbReference type="EMBL" id="TKK89895.1"/>
    </source>
</evidence>
<gene>
    <name evidence="6" type="ORF">FDA94_08440</name>
</gene>
<evidence type="ECO:0000256" key="2">
    <source>
        <dbReference type="ARBA" id="ARBA00022643"/>
    </source>
</evidence>
<dbReference type="RefSeq" id="WP_137246453.1">
    <property type="nucleotide sequence ID" value="NZ_SZQA01000005.1"/>
</dbReference>
<dbReference type="GO" id="GO:0046306">
    <property type="term" value="P:alkanesulfonate catabolic process"/>
    <property type="evidence" value="ECO:0007669"/>
    <property type="project" value="TreeGrafter"/>
</dbReference>
<organism evidence="6 7">
    <name type="scientific">Herbidospora galbida</name>
    <dbReference type="NCBI Taxonomy" id="2575442"/>
    <lineage>
        <taxon>Bacteria</taxon>
        <taxon>Bacillati</taxon>
        <taxon>Actinomycetota</taxon>
        <taxon>Actinomycetes</taxon>
        <taxon>Streptosporangiales</taxon>
        <taxon>Streptosporangiaceae</taxon>
        <taxon>Herbidospora</taxon>
    </lineage>
</organism>
<keyword evidence="4" id="KW-0503">Monooxygenase</keyword>
<dbReference type="Proteomes" id="UP000308705">
    <property type="component" value="Unassembled WGS sequence"/>
</dbReference>
<evidence type="ECO:0000256" key="3">
    <source>
        <dbReference type="ARBA" id="ARBA00023002"/>
    </source>
</evidence>
<keyword evidence="3" id="KW-0560">Oxidoreductase</keyword>
<dbReference type="AlphaFoldDB" id="A0A4U3MK95"/>
<comment type="caution">
    <text evidence="6">The sequence shown here is derived from an EMBL/GenBank/DDBJ whole genome shotgun (WGS) entry which is preliminary data.</text>
</comment>
<dbReference type="GO" id="GO:0008726">
    <property type="term" value="F:alkanesulfonate monooxygenase activity"/>
    <property type="evidence" value="ECO:0007669"/>
    <property type="project" value="TreeGrafter"/>
</dbReference>
<keyword evidence="2" id="KW-0288">FMN</keyword>
<dbReference type="SUPFAM" id="SSF51679">
    <property type="entry name" value="Bacterial luciferase-like"/>
    <property type="match status" value="1"/>
</dbReference>
<dbReference type="OrthoDB" id="7374740at2"/>
<accession>A0A4U3MK95</accession>
<dbReference type="PANTHER" id="PTHR42847:SF4">
    <property type="entry name" value="ALKANESULFONATE MONOOXYGENASE-RELATED"/>
    <property type="match status" value="1"/>
</dbReference>
<dbReference type="InterPro" id="IPR011251">
    <property type="entry name" value="Luciferase-like_dom"/>
</dbReference>
<proteinExistence type="predicted"/>
<evidence type="ECO:0000259" key="5">
    <source>
        <dbReference type="Pfam" id="PF00296"/>
    </source>
</evidence>
<dbReference type="InterPro" id="IPR036661">
    <property type="entry name" value="Luciferase-like_sf"/>
</dbReference>
<dbReference type="PANTHER" id="PTHR42847">
    <property type="entry name" value="ALKANESULFONATE MONOOXYGENASE"/>
    <property type="match status" value="1"/>
</dbReference>
<evidence type="ECO:0000313" key="7">
    <source>
        <dbReference type="Proteomes" id="UP000308705"/>
    </source>
</evidence>
<evidence type="ECO:0000256" key="4">
    <source>
        <dbReference type="ARBA" id="ARBA00023033"/>
    </source>
</evidence>
<sequence length="293" mass="32362">MRAGITILPEHRRPELERRWRAAEAYGFAHAWTFDHLGWRTLVDGPWFGSVPTLAAAAMVTSTIEIGLLVSSPNFRHPVPFARDLTALDDLSQGRFTLGIGAGSRGDYDSRVLGWKPASQHARYAEFVELLDLLLREERVSWSGDYYEAVEARNAPGCVQRPRLPFLVAADGPKAMALAARFGDGWVTLGGRGKETLGAWWDAVAEASRRFDDALADLGRPREGVRRFLQSDSAPVYSLSSVECYRDFVGRSAELGYTDIAAPWPRETGIWAGDESVLDAVAADVLPELRRTS</sequence>
<dbReference type="Gene3D" id="3.20.20.30">
    <property type="entry name" value="Luciferase-like domain"/>
    <property type="match status" value="1"/>
</dbReference>
<dbReference type="InterPro" id="IPR050172">
    <property type="entry name" value="SsuD_RutA_monooxygenase"/>
</dbReference>
<reference evidence="6 7" key="1">
    <citation type="submission" date="2019-04" db="EMBL/GenBank/DDBJ databases">
        <title>Herbidospora sp. NEAU-GS14.nov., a novel actinomycete isolated from soil.</title>
        <authorList>
            <person name="Han L."/>
        </authorList>
    </citation>
    <scope>NUCLEOTIDE SEQUENCE [LARGE SCALE GENOMIC DNA]</scope>
    <source>
        <strain evidence="6 7">NEAU-GS14</strain>
    </source>
</reference>
<name>A0A4U3MK95_9ACTN</name>
<protein>
    <submittedName>
        <fullName evidence="6">LLM class flavin-dependent oxidoreductase</fullName>
    </submittedName>
</protein>
<dbReference type="EMBL" id="SZQA01000005">
    <property type="protein sequence ID" value="TKK89895.1"/>
    <property type="molecule type" value="Genomic_DNA"/>
</dbReference>
<dbReference type="Pfam" id="PF00296">
    <property type="entry name" value="Bac_luciferase"/>
    <property type="match status" value="1"/>
</dbReference>
<keyword evidence="1" id="KW-0285">Flavoprotein</keyword>
<keyword evidence="7" id="KW-1185">Reference proteome</keyword>
<evidence type="ECO:0000256" key="1">
    <source>
        <dbReference type="ARBA" id="ARBA00022630"/>
    </source>
</evidence>